<dbReference type="InParanoid" id="A0A0D2WNU3"/>
<reference evidence="5" key="1">
    <citation type="submission" date="2011-02" db="EMBL/GenBank/DDBJ databases">
        <title>The Genome Sequence of Capsaspora owczarzaki ATCC 30864.</title>
        <authorList>
            <person name="Russ C."/>
            <person name="Cuomo C."/>
            <person name="Burger G."/>
            <person name="Gray M.W."/>
            <person name="Holland P.W.H."/>
            <person name="King N."/>
            <person name="Lang F.B.F."/>
            <person name="Roger A.J."/>
            <person name="Ruiz-Trillo I."/>
            <person name="Young S.K."/>
            <person name="Zeng Q."/>
            <person name="Gargeya S."/>
            <person name="Alvarado L."/>
            <person name="Berlin A."/>
            <person name="Chapman S.B."/>
            <person name="Chen Z."/>
            <person name="Freedman E."/>
            <person name="Gellesch M."/>
            <person name="Goldberg J."/>
            <person name="Griggs A."/>
            <person name="Gujja S."/>
            <person name="Heilman E."/>
            <person name="Heiman D."/>
            <person name="Howarth C."/>
            <person name="Mehta T."/>
            <person name="Neiman D."/>
            <person name="Pearson M."/>
            <person name="Roberts A."/>
            <person name="Saif S."/>
            <person name="Shea T."/>
            <person name="Shenoy N."/>
            <person name="Sisk P."/>
            <person name="Stolte C."/>
            <person name="Sykes S."/>
            <person name="White J."/>
            <person name="Yandava C."/>
            <person name="Haas B."/>
            <person name="Nusbaum C."/>
            <person name="Birren B."/>
        </authorList>
    </citation>
    <scope>NUCLEOTIDE SEQUENCE</scope>
    <source>
        <strain evidence="5">ATCC 30864</strain>
    </source>
</reference>
<dbReference type="GO" id="GO:0006405">
    <property type="term" value="P:RNA export from nucleus"/>
    <property type="evidence" value="ECO:0007669"/>
    <property type="project" value="TreeGrafter"/>
</dbReference>
<dbReference type="FunCoup" id="A0A0D2WNU3">
    <property type="interactions" value="634"/>
</dbReference>
<feature type="region of interest" description="Disordered" evidence="1">
    <location>
        <begin position="1"/>
        <end position="26"/>
    </location>
</feature>
<evidence type="ECO:0000259" key="2">
    <source>
        <dbReference type="Pfam" id="PF08389"/>
    </source>
</evidence>
<dbReference type="EMBL" id="KE346364">
    <property type="protein sequence ID" value="KJE92925.1"/>
    <property type="molecule type" value="Genomic_DNA"/>
</dbReference>
<dbReference type="eggNOG" id="KOG2020">
    <property type="taxonomic scope" value="Eukaryota"/>
</dbReference>
<feature type="domain" description="Exportin-5 C-terminal" evidence="3">
    <location>
        <begin position="353"/>
        <end position="1114"/>
    </location>
</feature>
<dbReference type="GO" id="GO:0005049">
    <property type="term" value="F:nuclear export signal receptor activity"/>
    <property type="evidence" value="ECO:0007669"/>
    <property type="project" value="InterPro"/>
</dbReference>
<evidence type="ECO:0000313" key="5">
    <source>
        <dbReference type="Proteomes" id="UP000008743"/>
    </source>
</evidence>
<dbReference type="Gene3D" id="1.25.10.10">
    <property type="entry name" value="Leucine-rich Repeat Variant"/>
    <property type="match status" value="1"/>
</dbReference>
<evidence type="ECO:0000256" key="1">
    <source>
        <dbReference type="SAM" id="MobiDB-lite"/>
    </source>
</evidence>
<dbReference type="GO" id="GO:0005737">
    <property type="term" value="C:cytoplasm"/>
    <property type="evidence" value="ECO:0007669"/>
    <property type="project" value="TreeGrafter"/>
</dbReference>
<dbReference type="PhylomeDB" id="A0A0D2WNU3"/>
<dbReference type="SUPFAM" id="SSF48371">
    <property type="entry name" value="ARM repeat"/>
    <property type="match status" value="1"/>
</dbReference>
<dbReference type="GO" id="GO:0003723">
    <property type="term" value="F:RNA binding"/>
    <property type="evidence" value="ECO:0007669"/>
    <property type="project" value="TreeGrafter"/>
</dbReference>
<proteinExistence type="predicted"/>
<dbReference type="GO" id="GO:0006611">
    <property type="term" value="P:protein export from nucleus"/>
    <property type="evidence" value="ECO:0007669"/>
    <property type="project" value="InterPro"/>
</dbReference>
<dbReference type="PANTHER" id="PTHR11223:SF3">
    <property type="entry name" value="EXPORTIN-5"/>
    <property type="match status" value="1"/>
</dbReference>
<protein>
    <submittedName>
        <fullName evidence="4">Uncharacterized protein</fullName>
    </submittedName>
</protein>
<dbReference type="InterPro" id="IPR016024">
    <property type="entry name" value="ARM-type_fold"/>
</dbReference>
<dbReference type="InterPro" id="IPR013598">
    <property type="entry name" value="Exportin-1/Importin-b-like"/>
</dbReference>
<evidence type="ECO:0000259" key="3">
    <source>
        <dbReference type="Pfam" id="PF19273"/>
    </source>
</evidence>
<dbReference type="Pfam" id="PF08389">
    <property type="entry name" value="Xpo1"/>
    <property type="match status" value="1"/>
</dbReference>
<gene>
    <name evidence="4" type="ORF">CAOG_003807</name>
</gene>
<organism evidence="4 5">
    <name type="scientific">Capsaspora owczarzaki (strain ATCC 30864)</name>
    <dbReference type="NCBI Taxonomy" id="595528"/>
    <lineage>
        <taxon>Eukaryota</taxon>
        <taxon>Filasterea</taxon>
        <taxon>Capsaspora</taxon>
    </lineage>
</organism>
<sequence length="1121" mass="124974">MARTRSPPFARSSSSRARRRDSNQLQSACFKRPTHGRPFIEDFKANHPAAHLLAAQLVRSDCDVHAVATDPMLVDQVRQFGLHTLEECVRSRWNSYDTSLKDEFKTGVLELLATGMRSILNEPLYIKEKLAQVIVELAKRDWPQRWPTFFDELPELSKIGPFQTLVTLMILRTLAQDTMEFNDDLPLDRKRDLHNGMAAAMDNIFPYFVDIMTTRFSEYSLYMQSGNASQPEGEIALILCRAALMAIAAYLPWMKSTGSVACRLIPLLASMLNARSGLDLAVTECFGALVERHVSTAERMFVLDIFNHMDSFAAVLAYANATGTNESFVLLKRVGQVSENGGWLFKSGSCTDLAQILSALATEQLCPLINSGWKVENITYDLTPYLGFMLEITNHPSLILSSFTIPMWLAVMRHKVIRLKPDFVACLPSLVQALGMRLRKTPPYIHDDFDRASDHVQFFSVVRSRTSEALRFLSDLAPEIVISTYVFGLEEVMASPIDAGNATGLCTSSSPSGITWDALYLFGESVVRNFDMHAARDANSSVGSAQIVNQLMLALKGVTEELLMYQTNDPHILGKVLSLLGVHVCILLHAPELVPMLLAKIIAGVSFRVEPLPARLDEESLMARRRACVALVKLSSAAPELLLPHFDGVLQQVQQLIADGQVNKFEQTFLLESLVLVSNTANDVNAQAGFLAGIFAPIQQQLNSETMMQACSSPTAFLTFLGLLNSDSSLNPEGWHVSQQGLINRGEYLTILSTLAAVARRIAVPADRQQDVLAYYTMLCGDVFKTAVPHLLAIIRTLHLMWSPEAIPAQLTPLLEPSESERDSLIGLVADDEEDTDDEQPDSQAADLDGFRHWLSSLREVTYKLLATVFEKTSDIYTVASLDRVLFSSIFAYLETMQVRHMRMMIKFFLAPINRHCPPQMQGEVFRAVLPPIFKYMQGRLSAEWADLTNQVTNGSSSLLNEESDETNLEVFRNKVLRELTREYIEYMGRTLFPRNEDNTGFMPSDLAIELFSQPELAETYLRTCMLCILCGDTQACHRAVGFALPALPLVLNQPALVEFVGGEFFQTVLQGMIIHPQHGDTEAELATLAARTYVFTSDKTNRCRESLTLLQDVTFDAIAV</sequence>
<dbReference type="Pfam" id="PF19273">
    <property type="entry name" value="Exportin-5"/>
    <property type="match status" value="1"/>
</dbReference>
<dbReference type="InterPro" id="IPR045478">
    <property type="entry name" value="Exportin-5_C"/>
</dbReference>
<feature type="compositionally biased region" description="Low complexity" evidence="1">
    <location>
        <begin position="1"/>
        <end position="15"/>
    </location>
</feature>
<dbReference type="GO" id="GO:0042565">
    <property type="term" value="C:RNA nuclear export complex"/>
    <property type="evidence" value="ECO:0007669"/>
    <property type="project" value="TreeGrafter"/>
</dbReference>
<evidence type="ECO:0000313" key="4">
    <source>
        <dbReference type="EMBL" id="KJE92925.1"/>
    </source>
</evidence>
<name>A0A0D2WNU3_CAPO3</name>
<dbReference type="GO" id="GO:0005634">
    <property type="term" value="C:nucleus"/>
    <property type="evidence" value="ECO:0007669"/>
    <property type="project" value="TreeGrafter"/>
</dbReference>
<dbReference type="AlphaFoldDB" id="A0A0D2WNU3"/>
<dbReference type="STRING" id="595528.A0A0D2WNU3"/>
<feature type="domain" description="Exportin-1/Importin-beta-like" evidence="2">
    <location>
        <begin position="125"/>
        <end position="276"/>
    </location>
</feature>
<keyword evidence="5" id="KW-1185">Reference proteome</keyword>
<dbReference type="OrthoDB" id="2215036at2759"/>
<dbReference type="Proteomes" id="UP000008743">
    <property type="component" value="Unassembled WGS sequence"/>
</dbReference>
<dbReference type="InterPro" id="IPR011989">
    <property type="entry name" value="ARM-like"/>
</dbReference>
<accession>A0A0D2WNU3</accession>
<dbReference type="RefSeq" id="XP_004363535.2">
    <property type="nucleotide sequence ID" value="XM_004363478.2"/>
</dbReference>
<dbReference type="PANTHER" id="PTHR11223">
    <property type="entry name" value="EXPORTIN 1/5"/>
    <property type="match status" value="1"/>
</dbReference>
<dbReference type="InterPro" id="IPR045065">
    <property type="entry name" value="XPO1/5"/>
</dbReference>